<feature type="region of interest" description="Disordered" evidence="1">
    <location>
        <begin position="83"/>
        <end position="107"/>
    </location>
</feature>
<evidence type="ECO:0008006" key="4">
    <source>
        <dbReference type="Google" id="ProtNLM"/>
    </source>
</evidence>
<dbReference type="Proteomes" id="UP000327294">
    <property type="component" value="Chromosome"/>
</dbReference>
<dbReference type="AlphaFoldDB" id="A0A5P8K478"/>
<sequence>MPRTTADTVTPETAEELRALHAIARTVNGNTPLNHPSRKTNIEFTEALAALIEQGVTVYRLAKVLGVGHRSVYNRLARHGYRKPAPSQAGFRYRGVTTHPSRRQSEP</sequence>
<evidence type="ECO:0000313" key="2">
    <source>
        <dbReference type="EMBL" id="QFQ97437.1"/>
    </source>
</evidence>
<proteinExistence type="predicted"/>
<organism evidence="2 3">
    <name type="scientific">Streptomyces phaeolivaceus</name>
    <dbReference type="NCBI Taxonomy" id="2653200"/>
    <lineage>
        <taxon>Bacteria</taxon>
        <taxon>Bacillati</taxon>
        <taxon>Actinomycetota</taxon>
        <taxon>Actinomycetes</taxon>
        <taxon>Kitasatosporales</taxon>
        <taxon>Streptomycetaceae</taxon>
        <taxon>Streptomyces</taxon>
    </lineage>
</organism>
<dbReference type="RefSeq" id="WP_152168913.1">
    <property type="nucleotide sequence ID" value="NZ_CP045096.1"/>
</dbReference>
<evidence type="ECO:0000256" key="1">
    <source>
        <dbReference type="SAM" id="MobiDB-lite"/>
    </source>
</evidence>
<accession>A0A5P8K478</accession>
<dbReference type="KEGG" id="sphv:F9278_15825"/>
<reference evidence="2 3" key="1">
    <citation type="submission" date="2019-10" db="EMBL/GenBank/DDBJ databases">
        <title>Streptomyces sp. strain GY16 isolated from leaves of Broussonetia papyrifera.</title>
        <authorList>
            <person name="Mo P."/>
        </authorList>
    </citation>
    <scope>NUCLEOTIDE SEQUENCE [LARGE SCALE GENOMIC DNA]</scope>
    <source>
        <strain evidence="2 3">GY16</strain>
    </source>
</reference>
<name>A0A5P8K478_9ACTN</name>
<keyword evidence="3" id="KW-1185">Reference proteome</keyword>
<dbReference type="EMBL" id="CP045096">
    <property type="protein sequence ID" value="QFQ97437.1"/>
    <property type="molecule type" value="Genomic_DNA"/>
</dbReference>
<dbReference type="Gene3D" id="1.10.10.60">
    <property type="entry name" value="Homeodomain-like"/>
    <property type="match status" value="1"/>
</dbReference>
<evidence type="ECO:0000313" key="3">
    <source>
        <dbReference type="Proteomes" id="UP000327294"/>
    </source>
</evidence>
<protein>
    <recommendedName>
        <fullName evidence="4">Helix-turn-helix domain-containing protein</fullName>
    </recommendedName>
</protein>
<gene>
    <name evidence="2" type="ORF">F9278_15825</name>
</gene>